<dbReference type="AlphaFoldDB" id="A0A379FCX2"/>
<dbReference type="RefSeq" id="WP_115370786.1">
    <property type="nucleotide sequence ID" value="NZ_UGTW01000001.1"/>
</dbReference>
<evidence type="ECO:0000313" key="1">
    <source>
        <dbReference type="EMBL" id="SUC17342.1"/>
    </source>
</evidence>
<organism evidence="1 2">
    <name type="scientific">Proteus vulgaris</name>
    <dbReference type="NCBI Taxonomy" id="585"/>
    <lineage>
        <taxon>Bacteria</taxon>
        <taxon>Pseudomonadati</taxon>
        <taxon>Pseudomonadota</taxon>
        <taxon>Gammaproteobacteria</taxon>
        <taxon>Enterobacterales</taxon>
        <taxon>Morganellaceae</taxon>
        <taxon>Proteus</taxon>
    </lineage>
</organism>
<name>A0A379FCX2_PROVU</name>
<gene>
    <name evidence="1" type="ORF">NCTC10376_03285</name>
</gene>
<accession>A0A379FCX2</accession>
<proteinExistence type="predicted"/>
<reference evidence="1 2" key="1">
    <citation type="submission" date="2018-06" db="EMBL/GenBank/DDBJ databases">
        <authorList>
            <consortium name="Pathogen Informatics"/>
            <person name="Doyle S."/>
        </authorList>
    </citation>
    <scope>NUCLEOTIDE SEQUENCE [LARGE SCALE GENOMIC DNA]</scope>
    <source>
        <strain evidence="1 2">NCTC10376</strain>
    </source>
</reference>
<dbReference type="EMBL" id="UGTW01000001">
    <property type="protein sequence ID" value="SUC17342.1"/>
    <property type="molecule type" value="Genomic_DNA"/>
</dbReference>
<protein>
    <submittedName>
        <fullName evidence="1">Uncharacterized protein</fullName>
    </submittedName>
</protein>
<sequence length="76" mass="8891">MSKHRFGKPYVRRLRPDDIPESEQAKWAISYINHPQHHLSTTKAYAVCMHGFKGVFQVCLCKRSLMKLVKMTQSED</sequence>
<dbReference type="Proteomes" id="UP000254331">
    <property type="component" value="Unassembled WGS sequence"/>
</dbReference>
<evidence type="ECO:0000313" key="2">
    <source>
        <dbReference type="Proteomes" id="UP000254331"/>
    </source>
</evidence>